<dbReference type="AlphaFoldDB" id="H9GUY2"/>
<dbReference type="Bgee" id="ENSACAG00000027514">
    <property type="expression patterns" value="Expressed in kidney and 12 other cell types or tissues"/>
</dbReference>
<reference evidence="5" key="3">
    <citation type="submission" date="2025-09" db="UniProtKB">
        <authorList>
            <consortium name="Ensembl"/>
        </authorList>
    </citation>
    <scope>IDENTIFICATION</scope>
</reference>
<feature type="region of interest" description="Disordered" evidence="2">
    <location>
        <begin position="158"/>
        <end position="180"/>
    </location>
</feature>
<feature type="compositionally biased region" description="Basic and acidic residues" evidence="2">
    <location>
        <begin position="233"/>
        <end position="244"/>
    </location>
</feature>
<accession>H9GUY2</accession>
<dbReference type="InParanoid" id="H9GUY2"/>
<dbReference type="InterPro" id="IPR022587">
    <property type="entry name" value="MTMR12-like_C"/>
</dbReference>
<dbReference type="InterPro" id="IPR010569">
    <property type="entry name" value="Myotubularin-like_Pase_dom"/>
</dbReference>
<dbReference type="STRING" id="28377.ENSACAP00000020998"/>
<comment type="similarity">
    <text evidence="1">Belongs to the protein-tyrosine phosphatase family. Non-receptor class myotubularin subfamily.</text>
</comment>
<evidence type="ECO:0000256" key="3">
    <source>
        <dbReference type="SAM" id="SignalP"/>
    </source>
</evidence>
<name>H9GUY2_ANOCA</name>
<reference evidence="5" key="1">
    <citation type="submission" date="2009-12" db="EMBL/GenBank/DDBJ databases">
        <title>The Genome Sequence of Anolis carolinensis (Green Anole Lizard).</title>
        <authorList>
            <consortium name="The Genome Sequencing Platform"/>
            <person name="Di Palma F."/>
            <person name="Alfoldi J."/>
            <person name="Heiman D."/>
            <person name="Young S."/>
            <person name="Grabherr M."/>
            <person name="Johnson J."/>
            <person name="Lander E.S."/>
            <person name="Lindblad-Toh K."/>
        </authorList>
    </citation>
    <scope>NUCLEOTIDE SEQUENCE [LARGE SCALE GENOMIC DNA]</scope>
    <source>
        <strain evidence="5">JBL SC #1</strain>
    </source>
</reference>
<dbReference type="Pfam" id="PF06602">
    <property type="entry name" value="Myotub-related"/>
    <property type="match status" value="1"/>
</dbReference>
<proteinExistence type="inferred from homology"/>
<evidence type="ECO:0000313" key="6">
    <source>
        <dbReference type="Proteomes" id="UP000001646"/>
    </source>
</evidence>
<dbReference type="HOGENOM" id="CLU_1285831_0_0_1"/>
<evidence type="ECO:0000313" key="5">
    <source>
        <dbReference type="Ensembl" id="ENSACAP00000020998.2"/>
    </source>
</evidence>
<protein>
    <recommendedName>
        <fullName evidence="4">Myotubularin phosphatase domain-containing protein</fullName>
    </recommendedName>
</protein>
<evidence type="ECO:0000259" key="4">
    <source>
        <dbReference type="PROSITE" id="PS51339"/>
    </source>
</evidence>
<feature type="signal peptide" evidence="3">
    <location>
        <begin position="1"/>
        <end position="18"/>
    </location>
</feature>
<feature type="region of interest" description="Disordered" evidence="2">
    <location>
        <begin position="214"/>
        <end position="248"/>
    </location>
</feature>
<dbReference type="GeneTree" id="ENSGT00940000160276"/>
<dbReference type="InterPro" id="IPR030564">
    <property type="entry name" value="Myotubularin"/>
</dbReference>
<keyword evidence="3" id="KW-0732">Signal</keyword>
<evidence type="ECO:0000256" key="2">
    <source>
        <dbReference type="SAM" id="MobiDB-lite"/>
    </source>
</evidence>
<dbReference type="PROSITE" id="PS51339">
    <property type="entry name" value="PPASE_MYOTUBULARIN"/>
    <property type="match status" value="1"/>
</dbReference>
<feature type="domain" description="Myotubularin phosphatase" evidence="4">
    <location>
        <begin position="1"/>
        <end position="208"/>
    </location>
</feature>
<sequence length="259" mass="29951">QSPVFLLFLDCVWQLLQQFPQSFEFTDTYLVALHDSSYLPFSSTFLFNCQWERGRRNQGKTFTFNINLFVQNYIGIPVKEADPAACLPTAWDWGLRFSQRQRSQFRSPWFRKRSPGTGMETAPPGKGCSLYLFSKGSLTLQSQLFPWKNGSLAKRGSRRNLISEGSGEAEKATRGNKLFHGRLPDPEDGLLLLPSYLGPSVRFWKRCYLRGNPGRSGTRKRKEGRKERGKRSKEREEGKKEPQRKYKPGQSWLYTSIYL</sequence>
<feature type="compositionally biased region" description="Basic residues" evidence="2">
    <location>
        <begin position="217"/>
        <end position="232"/>
    </location>
</feature>
<dbReference type="InterPro" id="IPR029021">
    <property type="entry name" value="Prot-tyrosine_phosphatase-like"/>
</dbReference>
<dbReference type="Proteomes" id="UP000001646">
    <property type="component" value="Unplaced"/>
</dbReference>
<dbReference type="eggNOG" id="KOG1089">
    <property type="taxonomic scope" value="Eukaryota"/>
</dbReference>
<feature type="chain" id="PRO_5032551708" description="Myotubularin phosphatase domain-containing protein" evidence="3">
    <location>
        <begin position="19"/>
        <end position="259"/>
    </location>
</feature>
<dbReference type="SUPFAM" id="SSF52799">
    <property type="entry name" value="(Phosphotyrosine protein) phosphatases II"/>
    <property type="match status" value="1"/>
</dbReference>
<reference evidence="5" key="2">
    <citation type="submission" date="2025-08" db="UniProtKB">
        <authorList>
            <consortium name="Ensembl"/>
        </authorList>
    </citation>
    <scope>IDENTIFICATION</scope>
</reference>
<dbReference type="PANTHER" id="PTHR10807:SF51">
    <property type="entry name" value="MYOTUBULARIN-RELATED PROTEIN 11"/>
    <property type="match status" value="1"/>
</dbReference>
<dbReference type="Ensembl" id="ENSACAT00000023641.2">
    <property type="protein sequence ID" value="ENSACAP00000020998.2"/>
    <property type="gene ID" value="ENSACAG00000027514.2"/>
</dbReference>
<dbReference type="Pfam" id="PF12578">
    <property type="entry name" value="3-PAP"/>
    <property type="match status" value="1"/>
</dbReference>
<organism evidence="5 6">
    <name type="scientific">Anolis carolinensis</name>
    <name type="common">Green anole</name>
    <name type="synonym">American chameleon</name>
    <dbReference type="NCBI Taxonomy" id="28377"/>
    <lineage>
        <taxon>Eukaryota</taxon>
        <taxon>Metazoa</taxon>
        <taxon>Chordata</taxon>
        <taxon>Craniata</taxon>
        <taxon>Vertebrata</taxon>
        <taxon>Euteleostomi</taxon>
        <taxon>Lepidosauria</taxon>
        <taxon>Squamata</taxon>
        <taxon>Bifurcata</taxon>
        <taxon>Unidentata</taxon>
        <taxon>Episquamata</taxon>
        <taxon>Toxicofera</taxon>
        <taxon>Iguania</taxon>
        <taxon>Dactyloidae</taxon>
        <taxon>Anolis</taxon>
    </lineage>
</organism>
<keyword evidence="6" id="KW-1185">Reference proteome</keyword>
<evidence type="ECO:0000256" key="1">
    <source>
        <dbReference type="ARBA" id="ARBA00007471"/>
    </source>
</evidence>
<dbReference type="PANTHER" id="PTHR10807">
    <property type="entry name" value="MYOTUBULARIN-RELATED"/>
    <property type="match status" value="1"/>
</dbReference>